<keyword evidence="2" id="KW-0812">Transmembrane</keyword>
<accession>A0A316UNT6</accession>
<dbReference type="Pfam" id="PF01822">
    <property type="entry name" value="WSC"/>
    <property type="match status" value="2"/>
</dbReference>
<feature type="domain" description="WSC" evidence="9">
    <location>
        <begin position="455"/>
        <end position="548"/>
    </location>
</feature>
<keyword evidence="11" id="KW-1185">Reference proteome</keyword>
<dbReference type="RefSeq" id="XP_025361551.1">
    <property type="nucleotide sequence ID" value="XM_025508352.1"/>
</dbReference>
<dbReference type="Proteomes" id="UP000245884">
    <property type="component" value="Unassembled WGS sequence"/>
</dbReference>
<keyword evidence="6" id="KW-0325">Glycoprotein</keyword>
<dbReference type="GO" id="GO:0009277">
    <property type="term" value="C:fungal-type cell wall"/>
    <property type="evidence" value="ECO:0007669"/>
    <property type="project" value="UniProtKB-ARBA"/>
</dbReference>
<dbReference type="GeneID" id="37030175"/>
<comment type="subcellular location">
    <subcellularLocation>
        <location evidence="1">Membrane</location>
        <topology evidence="1">Single-pass membrane protein</topology>
    </subcellularLocation>
</comment>
<evidence type="ECO:0000256" key="6">
    <source>
        <dbReference type="ARBA" id="ARBA00023180"/>
    </source>
</evidence>
<evidence type="ECO:0000256" key="8">
    <source>
        <dbReference type="SAM" id="SignalP"/>
    </source>
</evidence>
<dbReference type="InterPro" id="IPR021031">
    <property type="entry name" value="Hyphal-reg_cell_wall_N"/>
</dbReference>
<evidence type="ECO:0000256" key="7">
    <source>
        <dbReference type="SAM" id="MobiDB-lite"/>
    </source>
</evidence>
<feature type="domain" description="WSC" evidence="9">
    <location>
        <begin position="564"/>
        <end position="653"/>
    </location>
</feature>
<evidence type="ECO:0000256" key="2">
    <source>
        <dbReference type="ARBA" id="ARBA00022692"/>
    </source>
</evidence>
<protein>
    <submittedName>
        <fullName evidence="10">WSC-domain-containing protein</fullName>
    </submittedName>
</protein>
<dbReference type="STRING" id="1569628.A0A316UNT6"/>
<sequence length="687" mass="68397">MTRIAITPALLLTAASLAASSADASVLPRDLIGSILSGVLSTSQQILTSGLQLGSSSSSTSCASGNTVALTGSGSHNVAGSVSNAGTIFFGQQGSASGSMSSTWSDGSLTNNAGATFQLNDFNGTAGSSYSWTLGSFANSGLIQWCSTGSGSYALKCSSGSCTNNGNIVFEQGSSCGWANTQQASGLSQSITHNGCMMLRNSAFTASQNYLGSGCWSIDAGSSLWFNAGTGSKNIASGAKCLNGHSINFPAGSSGGTLRLDSDVYSNFGATIYGFGTKSTLQFPDTINGVSYSGSTLTVNFGSIIFTTATMKLNVGAGYSGSWKYNNPISGYSTVTYSGTVPANSAPGTCSPSVSACGASGPSVPVVSSTSTSSSSTATATSTTTSSTTTSSSTATTSSATTSSTSSSSTTSSSTATSSSSSTTTSSSSTSTSSTTSSSASSTPTINGSTFDYGGVSFPGCFYDAAGSGGARTFSGASTSSPSMTNEYCANFCGSKSYKYSATEYGQECFCSNTAPTKTEGATCGMTCAGNAQETCGGSWSMTVFNNGAFPDTGSKLSSNYATYGSTGGCYADTVSSRTFSAYSFTSPNMTVELCASTCSGKGHAFSGTEYATECYCSDTIPGATSTACNMQCGGAQYETCGGPGALSVVVDNNIAHSDSPTCANLPSGWAVCQEGQKVSGGKCVSA</sequence>
<proteinExistence type="predicted"/>
<dbReference type="PANTHER" id="PTHR24269:SF16">
    <property type="entry name" value="PROTEIN SLG1"/>
    <property type="match status" value="1"/>
</dbReference>
<evidence type="ECO:0000256" key="5">
    <source>
        <dbReference type="ARBA" id="ARBA00023136"/>
    </source>
</evidence>
<evidence type="ECO:0000313" key="10">
    <source>
        <dbReference type="EMBL" id="PWN26939.1"/>
    </source>
</evidence>
<evidence type="ECO:0000256" key="4">
    <source>
        <dbReference type="ARBA" id="ARBA00022989"/>
    </source>
</evidence>
<organism evidence="10 11">
    <name type="scientific">Jaminaea rosea</name>
    <dbReference type="NCBI Taxonomy" id="1569628"/>
    <lineage>
        <taxon>Eukaryota</taxon>
        <taxon>Fungi</taxon>
        <taxon>Dikarya</taxon>
        <taxon>Basidiomycota</taxon>
        <taxon>Ustilaginomycotina</taxon>
        <taxon>Exobasidiomycetes</taxon>
        <taxon>Microstromatales</taxon>
        <taxon>Microstromatales incertae sedis</taxon>
        <taxon>Jaminaea</taxon>
    </lineage>
</organism>
<dbReference type="InterPro" id="IPR002889">
    <property type="entry name" value="WSC_carb-bd"/>
</dbReference>
<dbReference type="SMART" id="SM00321">
    <property type="entry name" value="WSC"/>
    <property type="match status" value="2"/>
</dbReference>
<keyword evidence="4" id="KW-1133">Transmembrane helix</keyword>
<dbReference type="OrthoDB" id="5985073at2759"/>
<feature type="signal peptide" evidence="8">
    <location>
        <begin position="1"/>
        <end position="24"/>
    </location>
</feature>
<gene>
    <name evidence="10" type="ORF">BDZ90DRAFT_261188</name>
</gene>
<reference evidence="10 11" key="1">
    <citation type="journal article" date="2018" name="Mol. Biol. Evol.">
        <title>Broad Genomic Sampling Reveals a Smut Pathogenic Ancestry of the Fungal Clade Ustilaginomycotina.</title>
        <authorList>
            <person name="Kijpornyongpan T."/>
            <person name="Mondo S.J."/>
            <person name="Barry K."/>
            <person name="Sandor L."/>
            <person name="Lee J."/>
            <person name="Lipzen A."/>
            <person name="Pangilinan J."/>
            <person name="LaButti K."/>
            <person name="Hainaut M."/>
            <person name="Henrissat B."/>
            <person name="Grigoriev I.V."/>
            <person name="Spatafora J.W."/>
            <person name="Aime M.C."/>
        </authorList>
    </citation>
    <scope>NUCLEOTIDE SEQUENCE [LARGE SCALE GENOMIC DNA]</scope>
    <source>
        <strain evidence="10 11">MCA 5214</strain>
    </source>
</reference>
<dbReference type="InterPro" id="IPR051836">
    <property type="entry name" value="Kremen_rcpt"/>
</dbReference>
<evidence type="ECO:0000256" key="1">
    <source>
        <dbReference type="ARBA" id="ARBA00004167"/>
    </source>
</evidence>
<keyword evidence="5" id="KW-0472">Membrane</keyword>
<dbReference type="PANTHER" id="PTHR24269">
    <property type="entry name" value="KREMEN PROTEIN"/>
    <property type="match status" value="1"/>
</dbReference>
<dbReference type="AlphaFoldDB" id="A0A316UNT6"/>
<feature type="compositionally biased region" description="Low complexity" evidence="7">
    <location>
        <begin position="368"/>
        <end position="443"/>
    </location>
</feature>
<dbReference type="Pfam" id="PF11765">
    <property type="entry name" value="Hyphal_reg_CWP"/>
    <property type="match status" value="1"/>
</dbReference>
<feature type="chain" id="PRO_5016443749" evidence="8">
    <location>
        <begin position="25"/>
        <end position="687"/>
    </location>
</feature>
<name>A0A316UNT6_9BASI</name>
<feature type="region of interest" description="Disordered" evidence="7">
    <location>
        <begin position="368"/>
        <end position="444"/>
    </location>
</feature>
<dbReference type="PROSITE" id="PS51212">
    <property type="entry name" value="WSC"/>
    <property type="match status" value="2"/>
</dbReference>
<evidence type="ECO:0000256" key="3">
    <source>
        <dbReference type="ARBA" id="ARBA00022729"/>
    </source>
</evidence>
<dbReference type="EMBL" id="KZ819670">
    <property type="protein sequence ID" value="PWN26939.1"/>
    <property type="molecule type" value="Genomic_DNA"/>
</dbReference>
<evidence type="ECO:0000313" key="11">
    <source>
        <dbReference type="Proteomes" id="UP000245884"/>
    </source>
</evidence>
<keyword evidence="3 8" id="KW-0732">Signal</keyword>
<dbReference type="GO" id="GO:0005886">
    <property type="term" value="C:plasma membrane"/>
    <property type="evidence" value="ECO:0007669"/>
    <property type="project" value="TreeGrafter"/>
</dbReference>
<evidence type="ECO:0000259" key="9">
    <source>
        <dbReference type="PROSITE" id="PS51212"/>
    </source>
</evidence>